<comment type="caution">
    <text evidence="2">The sequence shown here is derived from an EMBL/GenBank/DDBJ whole genome shotgun (WGS) entry which is preliminary data.</text>
</comment>
<dbReference type="Proteomes" id="UP001063166">
    <property type="component" value="Unassembled WGS sequence"/>
</dbReference>
<organism evidence="2 3">
    <name type="scientific">Lyophyllum shimeji</name>
    <name type="common">Hon-shimeji</name>
    <name type="synonym">Tricholoma shimeji</name>
    <dbReference type="NCBI Taxonomy" id="47721"/>
    <lineage>
        <taxon>Eukaryota</taxon>
        <taxon>Fungi</taxon>
        <taxon>Dikarya</taxon>
        <taxon>Basidiomycota</taxon>
        <taxon>Agaricomycotina</taxon>
        <taxon>Agaricomycetes</taxon>
        <taxon>Agaricomycetidae</taxon>
        <taxon>Agaricales</taxon>
        <taxon>Tricholomatineae</taxon>
        <taxon>Lyophyllaceae</taxon>
        <taxon>Lyophyllum</taxon>
    </lineage>
</organism>
<name>A0A9P3UL17_LYOSH</name>
<dbReference type="AlphaFoldDB" id="A0A9P3UL17"/>
<feature type="region of interest" description="Disordered" evidence="1">
    <location>
        <begin position="1"/>
        <end position="24"/>
    </location>
</feature>
<proteinExistence type="predicted"/>
<keyword evidence="3" id="KW-1185">Reference proteome</keyword>
<gene>
    <name evidence="2" type="ORF">LshimejAT787_0506190</name>
</gene>
<dbReference type="OrthoDB" id="10548949at2759"/>
<evidence type="ECO:0000256" key="1">
    <source>
        <dbReference type="SAM" id="MobiDB-lite"/>
    </source>
</evidence>
<reference evidence="2" key="1">
    <citation type="submission" date="2022-07" db="EMBL/GenBank/DDBJ databases">
        <title>The genome of Lyophyllum shimeji provides insight into the initial evolution of ectomycorrhizal fungal genome.</title>
        <authorList>
            <person name="Kobayashi Y."/>
            <person name="Shibata T."/>
            <person name="Hirakawa H."/>
            <person name="Shigenobu S."/>
            <person name="Nishiyama T."/>
            <person name="Yamada A."/>
            <person name="Hasebe M."/>
            <person name="Kawaguchi M."/>
        </authorList>
    </citation>
    <scope>NUCLEOTIDE SEQUENCE</scope>
    <source>
        <strain evidence="2">AT787</strain>
    </source>
</reference>
<protein>
    <submittedName>
        <fullName evidence="2">Uncharacterized protein</fullName>
    </submittedName>
</protein>
<dbReference type="EMBL" id="BRPK01000005">
    <property type="protein sequence ID" value="GLB38754.1"/>
    <property type="molecule type" value="Genomic_DNA"/>
</dbReference>
<evidence type="ECO:0000313" key="3">
    <source>
        <dbReference type="Proteomes" id="UP001063166"/>
    </source>
</evidence>
<accession>A0A9P3UL17</accession>
<feature type="compositionally biased region" description="Low complexity" evidence="1">
    <location>
        <begin position="1"/>
        <end position="11"/>
    </location>
</feature>
<sequence>MDTSTTSTTVTPHPIPQQPASTSGVKIRIPSRVARLQFIPDEPNISFHRDEIGESYCDYCSDGYDYDEVEARRDMSTYEIQPSGRLVAGSKRVARARENVTVTAGATLVAKEFRFGDGNGADVVAFEGFKSVSRIQPESSLSSPENGRAMETS</sequence>
<evidence type="ECO:0000313" key="2">
    <source>
        <dbReference type="EMBL" id="GLB38754.1"/>
    </source>
</evidence>